<dbReference type="EMBL" id="JAERWL010000017">
    <property type="protein sequence ID" value="MBM9478397.1"/>
    <property type="molecule type" value="Genomic_DNA"/>
</dbReference>
<evidence type="ECO:0000313" key="5">
    <source>
        <dbReference type="Proteomes" id="UP000663801"/>
    </source>
</evidence>
<evidence type="ECO:0000313" key="4">
    <source>
        <dbReference type="EMBL" id="MBM9478397.1"/>
    </source>
</evidence>
<dbReference type="PANTHER" id="PTHR33164:SF104">
    <property type="entry name" value="TRANSCRIPTIONAL REGULATORY PROTEIN"/>
    <property type="match status" value="1"/>
</dbReference>
<dbReference type="Pfam" id="PF12802">
    <property type="entry name" value="MarR_2"/>
    <property type="match status" value="1"/>
</dbReference>
<name>A0A938YMT1_9ACTN</name>
<dbReference type="PANTHER" id="PTHR33164">
    <property type="entry name" value="TRANSCRIPTIONAL REGULATOR, MARR FAMILY"/>
    <property type="match status" value="1"/>
</dbReference>
<dbReference type="InterPro" id="IPR000835">
    <property type="entry name" value="HTH_MarR-typ"/>
</dbReference>
<feature type="domain" description="HTH marR-type" evidence="2">
    <location>
        <begin position="85"/>
        <end position="220"/>
    </location>
</feature>
<dbReference type="EMBL" id="JAERWL010000005">
    <property type="protein sequence ID" value="MBM9475943.1"/>
    <property type="molecule type" value="Genomic_DNA"/>
</dbReference>
<feature type="compositionally biased region" description="Polar residues" evidence="1">
    <location>
        <begin position="57"/>
        <end position="66"/>
    </location>
</feature>
<accession>A0A938YMT1</accession>
<evidence type="ECO:0000313" key="3">
    <source>
        <dbReference type="EMBL" id="MBM9475943.1"/>
    </source>
</evidence>
<keyword evidence="5" id="KW-1185">Reference proteome</keyword>
<protein>
    <submittedName>
        <fullName evidence="3">Winged helix-turn-helix transcriptional regulator</fullName>
    </submittedName>
</protein>
<dbReference type="GO" id="GO:0006950">
    <property type="term" value="P:response to stress"/>
    <property type="evidence" value="ECO:0007669"/>
    <property type="project" value="TreeGrafter"/>
</dbReference>
<feature type="region of interest" description="Disordered" evidence="1">
    <location>
        <begin position="48"/>
        <end position="83"/>
    </location>
</feature>
<dbReference type="SUPFAM" id="SSF46785">
    <property type="entry name" value="Winged helix' DNA-binding domain"/>
    <property type="match status" value="1"/>
</dbReference>
<reference evidence="3" key="1">
    <citation type="submission" date="2021-01" db="EMBL/GenBank/DDBJ databases">
        <title>KCTC 19127 draft genome.</title>
        <authorList>
            <person name="An D."/>
        </authorList>
    </citation>
    <scope>NUCLEOTIDE SEQUENCE</scope>
    <source>
        <strain evidence="3">KCTC 19127</strain>
    </source>
</reference>
<dbReference type="PRINTS" id="PR00598">
    <property type="entry name" value="HTHMARR"/>
</dbReference>
<dbReference type="AlphaFoldDB" id="A0A938YMT1"/>
<dbReference type="Proteomes" id="UP000663801">
    <property type="component" value="Unassembled WGS sequence"/>
</dbReference>
<feature type="region of interest" description="Disordered" evidence="1">
    <location>
        <begin position="1"/>
        <end position="27"/>
    </location>
</feature>
<organism evidence="3 5">
    <name type="scientific">Nakamurella flavida</name>
    <dbReference type="NCBI Taxonomy" id="363630"/>
    <lineage>
        <taxon>Bacteria</taxon>
        <taxon>Bacillati</taxon>
        <taxon>Actinomycetota</taxon>
        <taxon>Actinomycetes</taxon>
        <taxon>Nakamurellales</taxon>
        <taxon>Nakamurellaceae</taxon>
        <taxon>Nakamurella</taxon>
    </lineage>
</organism>
<dbReference type="InterPro" id="IPR036390">
    <property type="entry name" value="WH_DNA-bd_sf"/>
</dbReference>
<dbReference type="GO" id="GO:0003700">
    <property type="term" value="F:DNA-binding transcription factor activity"/>
    <property type="evidence" value="ECO:0007669"/>
    <property type="project" value="InterPro"/>
</dbReference>
<evidence type="ECO:0000259" key="2">
    <source>
        <dbReference type="PROSITE" id="PS50995"/>
    </source>
</evidence>
<dbReference type="SMART" id="SM00347">
    <property type="entry name" value="HTH_MARR"/>
    <property type="match status" value="1"/>
</dbReference>
<dbReference type="InterPro" id="IPR039422">
    <property type="entry name" value="MarR/SlyA-like"/>
</dbReference>
<feature type="compositionally biased region" description="Low complexity" evidence="1">
    <location>
        <begin position="68"/>
        <end position="80"/>
    </location>
</feature>
<sequence length="231" mass="23948">MAAQQDQGYPAAAGTTGADRVDGAAPGGITAVVTGVGAVLTADLAAVGTPDAAGSPTRASQPQPRSEPTGTTPAPAPSGSYSGDRARAWEALLEFHAAVVVALSEDLERADELSWGRYDVLVQLQAARHGLRLRDLGERLVISQPGLSRRIDRMAADGLVERNADPHDGRGVVVSATRAGRAALRRAAARHIPAVEGAFTDHLSDIEAQTLAAVLTRLRLRLPHAGRAGAR</sequence>
<proteinExistence type="predicted"/>
<evidence type="ECO:0000256" key="1">
    <source>
        <dbReference type="SAM" id="MobiDB-lite"/>
    </source>
</evidence>
<dbReference type="RefSeq" id="WP_205256002.1">
    <property type="nucleotide sequence ID" value="NZ_BAAAPV010000002.1"/>
</dbReference>
<dbReference type="PROSITE" id="PS50995">
    <property type="entry name" value="HTH_MARR_2"/>
    <property type="match status" value="1"/>
</dbReference>
<comment type="caution">
    <text evidence="3">The sequence shown here is derived from an EMBL/GenBank/DDBJ whole genome shotgun (WGS) entry which is preliminary data.</text>
</comment>
<gene>
    <name evidence="3" type="ORF">JL107_05765</name>
    <name evidence="4" type="ORF">JL107_18260</name>
</gene>
<dbReference type="Gene3D" id="1.10.10.10">
    <property type="entry name" value="Winged helix-like DNA-binding domain superfamily/Winged helix DNA-binding domain"/>
    <property type="match status" value="1"/>
</dbReference>
<dbReference type="InterPro" id="IPR036388">
    <property type="entry name" value="WH-like_DNA-bd_sf"/>
</dbReference>